<evidence type="ECO:0008006" key="3">
    <source>
        <dbReference type="Google" id="ProtNLM"/>
    </source>
</evidence>
<comment type="caution">
    <text evidence="1">The sequence shown here is derived from an EMBL/GenBank/DDBJ whole genome shotgun (WGS) entry which is preliminary data.</text>
</comment>
<evidence type="ECO:0000313" key="1">
    <source>
        <dbReference type="EMBL" id="MEQ2555897.1"/>
    </source>
</evidence>
<accession>A0ABV1H868</accession>
<protein>
    <recommendedName>
        <fullName evidence="3">Bacterial repeat domain-containing protein</fullName>
    </recommendedName>
</protein>
<feature type="non-terminal residue" evidence="1">
    <location>
        <position position="373"/>
    </location>
</feature>
<dbReference type="InterPro" id="IPR042229">
    <property type="entry name" value="Listeria/Bacterioides_rpt_sf"/>
</dbReference>
<evidence type="ECO:0000313" key="2">
    <source>
        <dbReference type="Proteomes" id="UP001546774"/>
    </source>
</evidence>
<dbReference type="EMBL" id="JBBMFS010000013">
    <property type="protein sequence ID" value="MEQ2555897.1"/>
    <property type="molecule type" value="Genomic_DNA"/>
</dbReference>
<keyword evidence="2" id="KW-1185">Reference proteome</keyword>
<gene>
    <name evidence="1" type="ORF">WMO37_12940</name>
</gene>
<name>A0ABV1H868_9FIRM</name>
<dbReference type="Proteomes" id="UP001546774">
    <property type="component" value="Unassembled WGS sequence"/>
</dbReference>
<dbReference type="Gene3D" id="2.60.40.4270">
    <property type="entry name" value="Listeria-Bacteroides repeat domain"/>
    <property type="match status" value="1"/>
</dbReference>
<organism evidence="1 2">
    <name type="scientific">Lachnospira intestinalis</name>
    <dbReference type="NCBI Taxonomy" id="3133158"/>
    <lineage>
        <taxon>Bacteria</taxon>
        <taxon>Bacillati</taxon>
        <taxon>Bacillota</taxon>
        <taxon>Clostridia</taxon>
        <taxon>Lachnospirales</taxon>
        <taxon>Lachnospiraceae</taxon>
        <taxon>Lachnospira</taxon>
    </lineage>
</organism>
<reference evidence="1" key="1">
    <citation type="submission" date="2024-03" db="EMBL/GenBank/DDBJ databases">
        <title>Human intestinal bacterial collection.</title>
        <authorList>
            <person name="Pauvert C."/>
            <person name="Hitch T.C.A."/>
            <person name="Clavel T."/>
        </authorList>
    </citation>
    <scope>NUCLEOTIDE SEQUENCE [LARGE SCALE GENOMIC DNA]</scope>
    <source>
        <strain evidence="1">CLA-AA-H89B</strain>
    </source>
</reference>
<sequence length="373" mass="40682">MFKGKIKIKKKQLRTAAVAAIAAALTAGIIGTVVTSVKAAPLTWQDICSRGESDLTAVATYDLKADCKDYGWNQTLDAGPDGTIYTGTNHHYDNVVGNELSRAMYAHKLRVSDGMTVSIVAAQNDTEDEGGLTYIKGNNSGNNLYFYWSMGEYDADGNVVFDGDWRGVNESWSIGRETNHASYGASGYPSGISQADRQQRVTYIMPVFRWARGSLAVGGGMEFEFRMSYLYDSFEIIQLVTKPFTYTFYADGGTFSDGGSVKSMERLGINNVSVVETPTRPGYVFTGWKVTSAGGKQAGKVYDAGQLATMLSDSKYYSSLFANATFEAQWSHADQFVSYMGNGADNTGDYVISYNAAQGIDNKYSVFNFKKTG</sequence>
<proteinExistence type="predicted"/>